<dbReference type="HOGENOM" id="CLU_103284_1_0_6"/>
<name>W8UZ85_KLEPN</name>
<reference evidence="1 2" key="1">
    <citation type="journal article" date="2014" name="Proc. Natl. Acad. Sci. U.S.A.">
        <title>Molecular dissection of the evolution of carbapenem-resistant multilocus sequence type 258 Klebsiella pneumoniae.</title>
        <authorList>
            <person name="Deleo F.R."/>
            <person name="Chen L."/>
            <person name="Porcella S.F."/>
            <person name="Martens C.A."/>
            <person name="Kobayashi S.D."/>
            <person name="Porter A.R."/>
            <person name="Chavda K.D."/>
            <person name="Jacobs M.R."/>
            <person name="Mathema B."/>
            <person name="Olsen R.J."/>
            <person name="Bonomo R.A."/>
            <person name="Musser J.M."/>
            <person name="Kreiswirth B.N."/>
        </authorList>
    </citation>
    <scope>NUCLEOTIDE SEQUENCE [LARGE SCALE GENOMIC DNA]</scope>
    <source>
        <strain evidence="1">30684/NJST258_2</strain>
    </source>
</reference>
<dbReference type="KEGG" id="kps:KPNJ2_04193"/>
<dbReference type="InterPro" id="IPR038338">
    <property type="entry name" value="PriC_sf"/>
</dbReference>
<accession>W8UZ85</accession>
<gene>
    <name evidence="1" type="ORF">KPNJ2_04193</name>
</gene>
<evidence type="ECO:0000313" key="2">
    <source>
        <dbReference type="Proteomes" id="UP000019586"/>
    </source>
</evidence>
<dbReference type="Gene3D" id="1.20.1270.340">
    <property type="match status" value="1"/>
</dbReference>
<evidence type="ECO:0000313" key="1">
    <source>
        <dbReference type="EMBL" id="AHM80973.1"/>
    </source>
</evidence>
<dbReference type="Proteomes" id="UP000019586">
    <property type="component" value="Chromosome"/>
</dbReference>
<dbReference type="EMBL" id="CP006918">
    <property type="protein sequence ID" value="AHM80973.1"/>
    <property type="molecule type" value="Genomic_DNA"/>
</dbReference>
<dbReference type="Pfam" id="PF07445">
    <property type="entry name" value="PriC"/>
    <property type="match status" value="1"/>
</dbReference>
<protein>
    <submittedName>
        <fullName evidence="1">Primosomal replication protein N</fullName>
    </submittedName>
</protein>
<proteinExistence type="predicted"/>
<sequence>MADGKWRGLVKTAQLLQTLNDQLSELAALVAPLAEHATLSPRFDRQLFHTRSTLMQAYLAEAQHNFNQLRQAVERQQLPQVVWIAERLAAQIAALRRETATWSLRSWDHASPTLSRWQRRRLQHQEYERRLLAMRDQRQRQLAQATSLDEQQRLGKEVEAYSGRLARCRQALDKIENVLARLTR</sequence>
<organism evidence="1 2">
    <name type="scientific">Klebsiella pneumoniae 30684/NJST258_2</name>
    <dbReference type="NCBI Taxonomy" id="1420013"/>
    <lineage>
        <taxon>Bacteria</taxon>
        <taxon>Pseudomonadati</taxon>
        <taxon>Pseudomonadota</taxon>
        <taxon>Gammaproteobacteria</taxon>
        <taxon>Enterobacterales</taxon>
        <taxon>Enterobacteriaceae</taxon>
        <taxon>Klebsiella/Raoultella group</taxon>
        <taxon>Klebsiella</taxon>
        <taxon>Klebsiella pneumoniae complex</taxon>
    </lineage>
</organism>
<dbReference type="AlphaFoldDB" id="W8UZ85"/>
<dbReference type="NCBIfam" id="NF007500">
    <property type="entry name" value="PRK10093.1"/>
    <property type="match status" value="1"/>
</dbReference>
<dbReference type="PATRIC" id="fig|1420013.3.peg.3943"/>
<dbReference type="InterPro" id="IPR010890">
    <property type="entry name" value="PriC"/>
</dbReference>